<sequence>MSPFKFGKPKTSRCRRVGLRWTAEVKPPAAGEEEGGVEEVRVLVAAVAAVAVVFFVGGEGEERVEEGGGGQGGGPGQHRKDDCFNMALGFGLFYLLAASKNEVTKMIELRKELEMLLQNAKEKLQSQNRAILSQPSESNVISTCSTFDVQESLISNGSVSLQSQFFFKNQVDSETPEQCNHSLTCKTSRQENCIQGIDQLEAELEAELERMQIHMDTGDNLEYTKQHKVEVTVEDTTPGQSLDTNLGEEFHYPEATVEHFGVPPEELERRLHEVLTLRQEERIKELEAALECANQKLLEKEREVCWWKDTAKLISEHVPSTSR</sequence>
<evidence type="ECO:0000313" key="3">
    <source>
        <dbReference type="Proteomes" id="UP000823749"/>
    </source>
</evidence>
<keyword evidence="1" id="KW-0175">Coiled coil</keyword>
<dbReference type="EMBL" id="JACTNZ010000002">
    <property type="protein sequence ID" value="KAG5563019.1"/>
    <property type="molecule type" value="Genomic_DNA"/>
</dbReference>
<dbReference type="Proteomes" id="UP000823749">
    <property type="component" value="Chromosome 2"/>
</dbReference>
<dbReference type="PANTHER" id="PTHR33476:SF22">
    <property type="entry name" value="PROTEIN POLAR LOCALIZATION DURING ASYMMETRIC DIVISION AND REDISTRIBUTION"/>
    <property type="match status" value="1"/>
</dbReference>
<dbReference type="GO" id="GO:0008356">
    <property type="term" value="P:asymmetric cell division"/>
    <property type="evidence" value="ECO:0007669"/>
    <property type="project" value="InterPro"/>
</dbReference>
<evidence type="ECO:0000256" key="1">
    <source>
        <dbReference type="SAM" id="Coils"/>
    </source>
</evidence>
<accession>A0AAV6LG32</accession>
<organism evidence="2 3">
    <name type="scientific">Rhododendron griersonianum</name>
    <dbReference type="NCBI Taxonomy" id="479676"/>
    <lineage>
        <taxon>Eukaryota</taxon>
        <taxon>Viridiplantae</taxon>
        <taxon>Streptophyta</taxon>
        <taxon>Embryophyta</taxon>
        <taxon>Tracheophyta</taxon>
        <taxon>Spermatophyta</taxon>
        <taxon>Magnoliopsida</taxon>
        <taxon>eudicotyledons</taxon>
        <taxon>Gunneridae</taxon>
        <taxon>Pentapetalae</taxon>
        <taxon>asterids</taxon>
        <taxon>Ericales</taxon>
        <taxon>Ericaceae</taxon>
        <taxon>Ericoideae</taxon>
        <taxon>Rhodoreae</taxon>
        <taxon>Rhododendron</taxon>
    </lineage>
</organism>
<feature type="coiled-coil region" evidence="1">
    <location>
        <begin position="276"/>
        <end position="303"/>
    </location>
</feature>
<dbReference type="InterPro" id="IPR040348">
    <property type="entry name" value="POLAR-like"/>
</dbReference>
<feature type="coiled-coil region" evidence="1">
    <location>
        <begin position="103"/>
        <end position="130"/>
    </location>
</feature>
<name>A0AAV6LG32_9ERIC</name>
<gene>
    <name evidence="2" type="ORF">RHGRI_005686</name>
</gene>
<evidence type="ECO:0000313" key="2">
    <source>
        <dbReference type="EMBL" id="KAG5563019.1"/>
    </source>
</evidence>
<evidence type="ECO:0008006" key="4">
    <source>
        <dbReference type="Google" id="ProtNLM"/>
    </source>
</evidence>
<comment type="caution">
    <text evidence="2">The sequence shown here is derived from an EMBL/GenBank/DDBJ whole genome shotgun (WGS) entry which is preliminary data.</text>
</comment>
<keyword evidence="3" id="KW-1185">Reference proteome</keyword>
<dbReference type="PANTHER" id="PTHR33476">
    <property type="entry name" value="EMB|CAB62613.1"/>
    <property type="match status" value="1"/>
</dbReference>
<protein>
    <recommendedName>
        <fullName evidence="4">Protein POLAR LOCALIZATION DURING ASYMMETRIC DIVISION AND REDISTRIBUTION</fullName>
    </recommendedName>
</protein>
<dbReference type="AlphaFoldDB" id="A0AAV6LG32"/>
<reference evidence="2" key="1">
    <citation type="submission" date="2020-08" db="EMBL/GenBank/DDBJ databases">
        <title>Plant Genome Project.</title>
        <authorList>
            <person name="Zhang R.-G."/>
        </authorList>
    </citation>
    <scope>NUCLEOTIDE SEQUENCE</scope>
    <source>
        <strain evidence="2">WSP0</strain>
        <tissue evidence="2">Leaf</tissue>
    </source>
</reference>
<proteinExistence type="predicted"/>